<feature type="domain" description="TNase-like" evidence="1">
    <location>
        <begin position="20"/>
        <end position="140"/>
    </location>
</feature>
<dbReference type="SMART" id="SM00318">
    <property type="entry name" value="SNc"/>
    <property type="match status" value="1"/>
</dbReference>
<protein>
    <recommendedName>
        <fullName evidence="1">TNase-like domain-containing protein</fullName>
    </recommendedName>
</protein>
<name>A0A1W1E6W8_9ZZZZ</name>
<accession>A0A1W1E6W8</accession>
<dbReference type="EMBL" id="FPHZ01000231">
    <property type="protein sequence ID" value="SFV89496.1"/>
    <property type="molecule type" value="Genomic_DNA"/>
</dbReference>
<dbReference type="AlphaFoldDB" id="A0A1W1E6W8"/>
<gene>
    <name evidence="2" type="ORF">MNB_SUP05-SYMBIONT-5-162</name>
</gene>
<proteinExistence type="predicted"/>
<dbReference type="PROSITE" id="PS50830">
    <property type="entry name" value="TNASE_3"/>
    <property type="match status" value="1"/>
</dbReference>
<dbReference type="InterPro" id="IPR035437">
    <property type="entry name" value="SNase_OB-fold_sf"/>
</dbReference>
<evidence type="ECO:0000259" key="1">
    <source>
        <dbReference type="PROSITE" id="PS50830"/>
    </source>
</evidence>
<evidence type="ECO:0000313" key="2">
    <source>
        <dbReference type="EMBL" id="SFV89496.1"/>
    </source>
</evidence>
<sequence>MRILIFLLAFSAFAEVPVIEMKNAKALYVVDGDSISLSMRIKDIDTPEKKQNCRKTVDKIISCGMVAKQHLQKLLNNLPGKLMIDPVGIGYYGRVLVDVYKGGINIGEIMVEDGIAYAFSPRYKPSERIAKKNKRGFWGYYKPPLNPKKWRKRYMRPLHK</sequence>
<dbReference type="InterPro" id="IPR016071">
    <property type="entry name" value="Staphylococal_nuclease_OB-fold"/>
</dbReference>
<organism evidence="2">
    <name type="scientific">hydrothermal vent metagenome</name>
    <dbReference type="NCBI Taxonomy" id="652676"/>
    <lineage>
        <taxon>unclassified sequences</taxon>
        <taxon>metagenomes</taxon>
        <taxon>ecological metagenomes</taxon>
    </lineage>
</organism>
<dbReference type="Pfam" id="PF00565">
    <property type="entry name" value="SNase"/>
    <property type="match status" value="1"/>
</dbReference>
<dbReference type="SUPFAM" id="SSF50199">
    <property type="entry name" value="Staphylococcal nuclease"/>
    <property type="match status" value="1"/>
</dbReference>
<dbReference type="Gene3D" id="2.40.50.90">
    <property type="match status" value="1"/>
</dbReference>
<reference evidence="2" key="1">
    <citation type="submission" date="2016-10" db="EMBL/GenBank/DDBJ databases">
        <authorList>
            <person name="de Groot N.N."/>
        </authorList>
    </citation>
    <scope>NUCLEOTIDE SEQUENCE</scope>
</reference>